<evidence type="ECO:0000313" key="4">
    <source>
        <dbReference type="Proteomes" id="UP000238762"/>
    </source>
</evidence>
<feature type="transmembrane region" description="Helical" evidence="2">
    <location>
        <begin position="83"/>
        <end position="105"/>
    </location>
</feature>
<reference evidence="3 4" key="2">
    <citation type="submission" date="2018-03" db="EMBL/GenBank/DDBJ databases">
        <title>The ancient ancestry and fast evolution of plastids.</title>
        <authorList>
            <person name="Moore K.R."/>
            <person name="Magnabosco C."/>
            <person name="Momper L."/>
            <person name="Gold D.A."/>
            <person name="Bosak T."/>
            <person name="Fournier G.P."/>
        </authorList>
    </citation>
    <scope>NUCLEOTIDE SEQUENCE [LARGE SCALE GENOMIC DNA]</scope>
    <source>
        <strain evidence="3 4">CCAP 1448/3</strain>
    </source>
</reference>
<accession>A0A2T1C4Z7</accession>
<evidence type="ECO:0000313" key="3">
    <source>
        <dbReference type="EMBL" id="PSB03355.1"/>
    </source>
</evidence>
<feature type="compositionally biased region" description="Basic and acidic residues" evidence="1">
    <location>
        <begin position="1"/>
        <end position="12"/>
    </location>
</feature>
<protein>
    <submittedName>
        <fullName evidence="3">Uncharacterized protein</fullName>
    </submittedName>
</protein>
<keyword evidence="2" id="KW-0472">Membrane</keyword>
<dbReference type="Proteomes" id="UP000238762">
    <property type="component" value="Unassembled WGS sequence"/>
</dbReference>
<keyword evidence="2" id="KW-0812">Transmembrane</keyword>
<reference evidence="3 4" key="1">
    <citation type="submission" date="2018-02" db="EMBL/GenBank/DDBJ databases">
        <authorList>
            <person name="Cohen D.B."/>
            <person name="Kent A.D."/>
        </authorList>
    </citation>
    <scope>NUCLEOTIDE SEQUENCE [LARGE SCALE GENOMIC DNA]</scope>
    <source>
        <strain evidence="3 4">CCAP 1448/3</strain>
    </source>
</reference>
<evidence type="ECO:0000256" key="1">
    <source>
        <dbReference type="SAM" id="MobiDB-lite"/>
    </source>
</evidence>
<dbReference type="InterPro" id="IPR011990">
    <property type="entry name" value="TPR-like_helical_dom_sf"/>
</dbReference>
<evidence type="ECO:0000256" key="2">
    <source>
        <dbReference type="SAM" id="Phobius"/>
    </source>
</evidence>
<feature type="region of interest" description="Disordered" evidence="1">
    <location>
        <begin position="1"/>
        <end position="20"/>
    </location>
</feature>
<dbReference type="Gene3D" id="1.25.40.10">
    <property type="entry name" value="Tetratricopeptide repeat domain"/>
    <property type="match status" value="1"/>
</dbReference>
<comment type="caution">
    <text evidence="3">The sequence shown here is derived from an EMBL/GenBank/DDBJ whole genome shotgun (WGS) entry which is preliminary data.</text>
</comment>
<keyword evidence="2" id="KW-1133">Transmembrane helix</keyword>
<dbReference type="SUPFAM" id="SSF48452">
    <property type="entry name" value="TPR-like"/>
    <property type="match status" value="1"/>
</dbReference>
<gene>
    <name evidence="3" type="ORF">C7B64_08850</name>
</gene>
<name>A0A2T1C4Z7_9CYAN</name>
<dbReference type="AlphaFoldDB" id="A0A2T1C4Z7"/>
<sequence length="351" mass="39477">MEEFGADKKQEAEAEWLDLEASEDDDIALVSGLFRQISQETPTSHNIPETPEFIYHPEISYTEKPELQTENLSKTQLPKPQKAYLIGIGLAIALAITSLLSLVLVRLEPNNTPVTRVPSPTTKSNPSRSENFQNLDTPQLTRIASQKFTQGDITGGIAALEVLLDRNALSETKQALAAISLGQMDTAEISFLRGRLIWQSLNGKSNATEIQKAREFWQNSVKKQPNSVLYRNALGFAYYAENKFNEAIDIWFEAIALGEQSQLEILAKPAKKQVLNNYAGIALALWRVADTQPPVRKQELEQESMKLGSKVLIEAPTDFQPENLSQDWMWSKTAIEDWRSFLKEKSRQSIK</sequence>
<keyword evidence="4" id="KW-1185">Reference proteome</keyword>
<dbReference type="EMBL" id="PVWJ01000034">
    <property type="protein sequence ID" value="PSB03355.1"/>
    <property type="molecule type" value="Genomic_DNA"/>
</dbReference>
<organism evidence="3 4">
    <name type="scientific">Merismopedia glauca CCAP 1448/3</name>
    <dbReference type="NCBI Taxonomy" id="1296344"/>
    <lineage>
        <taxon>Bacteria</taxon>
        <taxon>Bacillati</taxon>
        <taxon>Cyanobacteriota</taxon>
        <taxon>Cyanophyceae</taxon>
        <taxon>Synechococcales</taxon>
        <taxon>Merismopediaceae</taxon>
        <taxon>Merismopedia</taxon>
    </lineage>
</organism>
<feature type="region of interest" description="Disordered" evidence="1">
    <location>
        <begin position="111"/>
        <end position="133"/>
    </location>
</feature>
<proteinExistence type="predicted"/>